<keyword evidence="4" id="KW-0175">Coiled coil</keyword>
<comment type="similarity">
    <text evidence="2">Belongs to the CWC22 family.</text>
</comment>
<dbReference type="VEuPathDB" id="VectorBase:AALB007427"/>
<dbReference type="PROSITE" id="PS51366">
    <property type="entry name" value="MI"/>
    <property type="match status" value="1"/>
</dbReference>
<keyword evidence="3" id="KW-0539">Nucleus</keyword>
<feature type="compositionally biased region" description="Acidic residues" evidence="5">
    <location>
        <begin position="78"/>
        <end position="105"/>
    </location>
</feature>
<dbReference type="Pfam" id="PF02847">
    <property type="entry name" value="MA3"/>
    <property type="match status" value="1"/>
</dbReference>
<dbReference type="InterPro" id="IPR016024">
    <property type="entry name" value="ARM-type_fold"/>
</dbReference>
<dbReference type="Pfam" id="PF02854">
    <property type="entry name" value="MIF4G"/>
    <property type="match status" value="1"/>
</dbReference>
<comment type="subcellular location">
    <subcellularLocation>
        <location evidence="1">Nucleus</location>
        <location evidence="1">Nucleolus</location>
    </subcellularLocation>
</comment>
<dbReference type="KEGG" id="aali:118465779"/>
<dbReference type="GeneID" id="118465779"/>
<proteinExistence type="inferred from homology"/>
<dbReference type="EnsemblMetazoa" id="AALB007427-RA">
    <property type="protein sequence ID" value="AALB007427-PA"/>
    <property type="gene ID" value="AALB007427"/>
</dbReference>
<feature type="compositionally biased region" description="Basic and acidic residues" evidence="5">
    <location>
        <begin position="258"/>
        <end position="269"/>
    </location>
</feature>
<dbReference type="InterPro" id="IPR050781">
    <property type="entry name" value="CWC22_splicing_factor"/>
</dbReference>
<dbReference type="VEuPathDB" id="VectorBase:AALB20_032333"/>
<evidence type="ECO:0000256" key="2">
    <source>
        <dbReference type="ARBA" id="ARBA00006856"/>
    </source>
</evidence>
<feature type="region of interest" description="Disordered" evidence="5">
    <location>
        <begin position="213"/>
        <end position="269"/>
    </location>
</feature>
<keyword evidence="7" id="KW-1185">Reference proteome</keyword>
<feature type="compositionally biased region" description="Basic residues" evidence="5">
    <location>
        <begin position="408"/>
        <end position="419"/>
    </location>
</feature>
<sequence>MKIRPQKNVRQGLVGGRGRGRGRVNQPKSRKELRKEKRQQKKINRFNYHNRSRKERYESVAGGGGQSGDKKAGQHADSEDEEFLDNGVEDEEIDSDLCSGGEEEKEGQPQQPQGQQRAKSALLTNQLDVEREKEMMELRQYEESLKKKRIDQLEAANEEDDRIIKKYEKLLHINRRKNKEGVPKSFDDGLDYALELCTDDSIRKMYEAAKEAAELEENSSDEFVEDLQQAVGAASGVTAPTNGKSMSSSGEPDGVAETGEKLSQKERRRVEKLRKIEEKYLGFDEIDDLGAYDSELEIDADEEQDGGMDSDYSESDELYSGTDDADDDEEGSSEGEEEQDNQRMRKVKFAADSKPTKNGKKRKTSSYVSDEDEMIEQDEEVGKRQTPKKAEKKPTVGRFVLLNPGKQKANRATKATKGKKSIESEEDNGTSDDDAEDGDDGLDDLLDGLESDGSLGEEGGSESDDHDGKDTNDNGTWEDIYGRKRDKAGNVIKEDTAEAVGTGGGKYVPPHLRAKLEAQSSASEDPKRREKLLRLKRQLKGQVNRLAEANVHRISIELDNLYMQNARFDMNSTLTSLLLEALVAPTLTPERMVLEHTLLVAILHANVGSEVGSHFLETVVERFLALLQTIATDENEAKQLDNCVQILCHLYTFDIVKGKLVYEMLQKLLECFNEKAVECILLVLRTIGFILRKDDPLALKDLIVAIQKKAANAPEELRKDIRVKFMLETLMAVKNNNMHKIPAYDPTLVEHFRKLLKGMITSGKYVSTMNIGLDDIINIPERGKWWLVGSAWHGAPSAVAGKTPVAAGRDVTGGGQFSEQLLELARQQRMNTDDRRNVFCIVMSAEDYLDAFEKLLRLAIKDLRIVVSVIMHCSLAEKEYNPYYSVLSQKFCDYDRRYQLAIQFALWDRLKEVHSLKPQQLRNLARFIAHLIGEGGLPLSCLKVVDFADLDKVSLRLMRQVMLGLLLPEEENKCLQVFSRIAASYKLKAFKDSLRLFMHHFLARGSAAHKQLPDDQVQLLQQRIKQADQLLATEDSRIQFDDE</sequence>
<dbReference type="SMART" id="SM00543">
    <property type="entry name" value="MIF4G"/>
    <property type="match status" value="1"/>
</dbReference>
<dbReference type="InterPro" id="IPR003891">
    <property type="entry name" value="Initiation_fac_eIF4g_MI"/>
</dbReference>
<feature type="coiled-coil region" evidence="4">
    <location>
        <begin position="131"/>
        <end position="170"/>
    </location>
</feature>
<dbReference type="GO" id="GO:0003723">
    <property type="term" value="F:RNA binding"/>
    <property type="evidence" value="ECO:0007669"/>
    <property type="project" value="InterPro"/>
</dbReference>
<dbReference type="RefSeq" id="XP_035790197.1">
    <property type="nucleotide sequence ID" value="XM_035934304.1"/>
</dbReference>
<feature type="compositionally biased region" description="Acidic residues" evidence="5">
    <location>
        <begin position="424"/>
        <end position="450"/>
    </location>
</feature>
<feature type="region of interest" description="Disordered" evidence="5">
    <location>
        <begin position="284"/>
        <end position="482"/>
    </location>
</feature>
<evidence type="ECO:0000256" key="4">
    <source>
        <dbReference type="SAM" id="Coils"/>
    </source>
</evidence>
<dbReference type="SUPFAM" id="SSF48371">
    <property type="entry name" value="ARM repeat"/>
    <property type="match status" value="1"/>
</dbReference>
<dbReference type="InterPro" id="IPR003890">
    <property type="entry name" value="MIF4G-like_typ-3"/>
</dbReference>
<name>A0A182FLL8_ANOAL</name>
<evidence type="ECO:0000256" key="3">
    <source>
        <dbReference type="ARBA" id="ARBA00023242"/>
    </source>
</evidence>
<accession>A0A182FLL8</accession>
<dbReference type="PANTHER" id="PTHR18034">
    <property type="entry name" value="CELL CYCLE CONTROL PROTEIN CWF22-RELATED"/>
    <property type="match status" value="1"/>
</dbReference>
<evidence type="ECO:0000313" key="6">
    <source>
        <dbReference type="EnsemblMetazoa" id="AALB007427-PA"/>
    </source>
</evidence>
<evidence type="ECO:0000256" key="5">
    <source>
        <dbReference type="SAM" id="MobiDB-lite"/>
    </source>
</evidence>
<organism evidence="6 7">
    <name type="scientific">Anopheles albimanus</name>
    <name type="common">New world malaria mosquito</name>
    <dbReference type="NCBI Taxonomy" id="7167"/>
    <lineage>
        <taxon>Eukaryota</taxon>
        <taxon>Metazoa</taxon>
        <taxon>Ecdysozoa</taxon>
        <taxon>Arthropoda</taxon>
        <taxon>Hexapoda</taxon>
        <taxon>Insecta</taxon>
        <taxon>Pterygota</taxon>
        <taxon>Neoptera</taxon>
        <taxon>Endopterygota</taxon>
        <taxon>Diptera</taxon>
        <taxon>Nematocera</taxon>
        <taxon>Culicoidea</taxon>
        <taxon>Culicidae</taxon>
        <taxon>Anophelinae</taxon>
        <taxon>Anopheles</taxon>
    </lineage>
</organism>
<dbReference type="AlphaFoldDB" id="A0A182FLL8"/>
<dbReference type="SMART" id="SM00544">
    <property type="entry name" value="MA3"/>
    <property type="match status" value="1"/>
</dbReference>
<dbReference type="OrthoDB" id="10260961at2759"/>
<reference evidence="6" key="2">
    <citation type="submission" date="2022-08" db="UniProtKB">
        <authorList>
            <consortium name="EnsemblMetazoa"/>
        </authorList>
    </citation>
    <scope>IDENTIFICATION</scope>
    <source>
        <strain evidence="6">STECLA/ALBI9_A</strain>
    </source>
</reference>
<evidence type="ECO:0000313" key="7">
    <source>
        <dbReference type="Proteomes" id="UP000069272"/>
    </source>
</evidence>
<feature type="region of interest" description="Disordered" evidence="5">
    <location>
        <begin position="1"/>
        <end position="128"/>
    </location>
</feature>
<protein>
    <submittedName>
        <fullName evidence="6">Uncharacterized protein</fullName>
    </submittedName>
</protein>
<dbReference type="GO" id="GO:0005730">
    <property type="term" value="C:nucleolus"/>
    <property type="evidence" value="ECO:0007669"/>
    <property type="project" value="UniProtKB-SubCell"/>
</dbReference>
<dbReference type="FunFam" id="1.25.40.180:FF:000032">
    <property type="entry name" value="Nucleolar MIF4G domain-containing protein 1"/>
    <property type="match status" value="1"/>
</dbReference>
<dbReference type="PANTHER" id="PTHR18034:SF4">
    <property type="entry name" value="NUCLEOLAR MIF4G DOMAIN-CONTAINING PROTEIN 1"/>
    <property type="match status" value="1"/>
</dbReference>
<dbReference type="Proteomes" id="UP000069272">
    <property type="component" value="Chromosome 3R"/>
</dbReference>
<feature type="compositionally biased region" description="Polar residues" evidence="5">
    <location>
        <begin position="238"/>
        <end position="250"/>
    </location>
</feature>
<evidence type="ECO:0000256" key="1">
    <source>
        <dbReference type="ARBA" id="ARBA00004604"/>
    </source>
</evidence>
<feature type="compositionally biased region" description="Acidic residues" evidence="5">
    <location>
        <begin position="284"/>
        <end position="339"/>
    </location>
</feature>
<feature type="compositionally biased region" description="Basic and acidic residues" evidence="5">
    <location>
        <begin position="68"/>
        <end position="77"/>
    </location>
</feature>
<feature type="compositionally biased region" description="Basic and acidic residues" evidence="5">
    <location>
        <begin position="380"/>
        <end position="394"/>
    </location>
</feature>
<feature type="compositionally biased region" description="Basic residues" evidence="5">
    <location>
        <begin position="36"/>
        <end position="54"/>
    </location>
</feature>
<dbReference type="GO" id="GO:0042274">
    <property type="term" value="P:ribosomal small subunit biogenesis"/>
    <property type="evidence" value="ECO:0007669"/>
    <property type="project" value="TreeGrafter"/>
</dbReference>
<dbReference type="Gene3D" id="1.25.40.180">
    <property type="match status" value="1"/>
</dbReference>
<reference evidence="6 7" key="1">
    <citation type="journal article" date="2017" name="G3 (Bethesda)">
        <title>The Physical Genome Mapping of Anopheles albimanus Corrected Scaffold Misassemblies and Identified Interarm Rearrangements in Genus Anopheles.</title>
        <authorList>
            <person name="Artemov G.N."/>
            <person name="Peery A.N."/>
            <person name="Jiang X."/>
            <person name="Tu Z."/>
            <person name="Stegniy V.N."/>
            <person name="Sharakhova M.V."/>
            <person name="Sharakhov I.V."/>
        </authorList>
    </citation>
    <scope>NUCLEOTIDE SEQUENCE [LARGE SCALE GENOMIC DNA]</scope>
    <source>
        <strain evidence="6 7">ALBI9_A</strain>
    </source>
</reference>
<dbReference type="STRING" id="7167.A0A182FLL8"/>
<feature type="compositionally biased region" description="Acidic residues" evidence="5">
    <location>
        <begin position="369"/>
        <end position="379"/>
    </location>
</feature>
<feature type="compositionally biased region" description="Acidic residues" evidence="5">
    <location>
        <begin position="214"/>
        <end position="225"/>
    </location>
</feature>